<dbReference type="AlphaFoldDB" id="E2BEV3"/>
<proteinExistence type="predicted"/>
<dbReference type="Proteomes" id="UP000008237">
    <property type="component" value="Unassembled WGS sequence"/>
</dbReference>
<reference evidence="1 2" key="1">
    <citation type="journal article" date="2010" name="Science">
        <title>Genomic comparison of the ants Camponotus floridanus and Harpegnathos saltator.</title>
        <authorList>
            <person name="Bonasio R."/>
            <person name="Zhang G."/>
            <person name="Ye C."/>
            <person name="Mutti N.S."/>
            <person name="Fang X."/>
            <person name="Qin N."/>
            <person name="Donahue G."/>
            <person name="Yang P."/>
            <person name="Li Q."/>
            <person name="Li C."/>
            <person name="Zhang P."/>
            <person name="Huang Z."/>
            <person name="Berger S.L."/>
            <person name="Reinberg D."/>
            <person name="Wang J."/>
            <person name="Liebig J."/>
        </authorList>
    </citation>
    <scope>NUCLEOTIDE SEQUENCE [LARGE SCALE GENOMIC DNA]</scope>
    <source>
        <strain evidence="1 2">R22 G/1</strain>
    </source>
</reference>
<name>E2BEV3_HARSA</name>
<sequence>MNLKIHFLKSHLDYFPKRSLRSVSEKQGETFH</sequence>
<organism evidence="2">
    <name type="scientific">Harpegnathos saltator</name>
    <name type="common">Jerdon's jumping ant</name>
    <dbReference type="NCBI Taxonomy" id="610380"/>
    <lineage>
        <taxon>Eukaryota</taxon>
        <taxon>Metazoa</taxon>
        <taxon>Ecdysozoa</taxon>
        <taxon>Arthropoda</taxon>
        <taxon>Hexapoda</taxon>
        <taxon>Insecta</taxon>
        <taxon>Pterygota</taxon>
        <taxon>Neoptera</taxon>
        <taxon>Endopterygota</taxon>
        <taxon>Hymenoptera</taxon>
        <taxon>Apocrita</taxon>
        <taxon>Aculeata</taxon>
        <taxon>Formicoidea</taxon>
        <taxon>Formicidae</taxon>
        <taxon>Ponerinae</taxon>
        <taxon>Ponerini</taxon>
        <taxon>Harpegnathos</taxon>
    </lineage>
</organism>
<dbReference type="InParanoid" id="E2BEV3"/>
<keyword evidence="2" id="KW-1185">Reference proteome</keyword>
<feature type="non-terminal residue" evidence="1">
    <location>
        <position position="32"/>
    </location>
</feature>
<evidence type="ECO:0000313" key="1">
    <source>
        <dbReference type="EMBL" id="EFN85779.1"/>
    </source>
</evidence>
<gene>
    <name evidence="1" type="ORF">EAI_07697</name>
</gene>
<protein>
    <submittedName>
        <fullName evidence="1">Uncharacterized protein</fullName>
    </submittedName>
</protein>
<evidence type="ECO:0000313" key="2">
    <source>
        <dbReference type="Proteomes" id="UP000008237"/>
    </source>
</evidence>
<accession>E2BEV3</accession>
<dbReference type="EMBL" id="GL447874">
    <property type="protein sequence ID" value="EFN85779.1"/>
    <property type="molecule type" value="Genomic_DNA"/>
</dbReference>